<dbReference type="PANTHER" id="PTHR15069">
    <property type="entry name" value="PROTEASOME ASSEMBLY CHAPERONE 1"/>
    <property type="match status" value="1"/>
</dbReference>
<keyword evidence="5" id="KW-1185">Reference proteome</keyword>
<reference evidence="4 5" key="1">
    <citation type="submission" date="2024-02" db="EMBL/GenBank/DDBJ databases">
        <authorList>
            <person name="Daric V."/>
            <person name="Darras S."/>
        </authorList>
    </citation>
    <scope>NUCLEOTIDE SEQUENCE [LARGE SCALE GENOMIC DNA]</scope>
</reference>
<name>A0ABP0F1G6_CLALP</name>
<dbReference type="Pfam" id="PF16094">
    <property type="entry name" value="PAC1"/>
    <property type="match status" value="1"/>
</dbReference>
<gene>
    <name evidence="4" type="ORF">CVLEPA_LOCUS2399</name>
</gene>
<dbReference type="PANTHER" id="PTHR15069:SF1">
    <property type="entry name" value="PROTEASOME ASSEMBLY CHAPERONE 1"/>
    <property type="match status" value="1"/>
</dbReference>
<evidence type="ECO:0000256" key="1">
    <source>
        <dbReference type="ARBA" id="ARBA00005261"/>
    </source>
</evidence>
<accession>A0ABP0F1G6</accession>
<protein>
    <recommendedName>
        <fullName evidence="2">Proteasome assembly chaperone 1</fullName>
    </recommendedName>
</protein>
<evidence type="ECO:0000256" key="2">
    <source>
        <dbReference type="ARBA" id="ARBA00019180"/>
    </source>
</evidence>
<proteinExistence type="inferred from homology"/>
<comment type="caution">
    <text evidence="4">The sequence shown here is derived from an EMBL/GenBank/DDBJ whole genome shotgun (WGS) entry which is preliminary data.</text>
</comment>
<dbReference type="Proteomes" id="UP001642483">
    <property type="component" value="Unassembled WGS sequence"/>
</dbReference>
<evidence type="ECO:0000313" key="5">
    <source>
        <dbReference type="Proteomes" id="UP001642483"/>
    </source>
</evidence>
<keyword evidence="3" id="KW-0143">Chaperone</keyword>
<sequence>MATFFGEILPVISRAVEDEEEDEFLEAEIMWESHADPENSQKISKVKGFLDAYCLQNGETVKYGTIHETLPDENSTLGTKVSVLATFHANIAHGCCTVYCLCKSYLVPDKIWEFINVLTSAIQLDETSDVTVLDSASYASYLQCSAEAEVPFVKSLYTTAFDKKNSKSPALAHPNLVKGLAAAVMTHCELKHIPAILYVCYTDSISLDLASVNAFRPILDGNNQKNDEQTDKATNHVKSLIASSGCKHSIYT</sequence>
<dbReference type="EMBL" id="CAWYQH010000001">
    <property type="protein sequence ID" value="CAK8672711.1"/>
    <property type="molecule type" value="Genomic_DNA"/>
</dbReference>
<dbReference type="InterPro" id="IPR016565">
    <property type="entry name" value="Proteasome_assmbl_chp_1"/>
</dbReference>
<comment type="similarity">
    <text evidence="1">Belongs to the PSMG1 family.</text>
</comment>
<evidence type="ECO:0000313" key="4">
    <source>
        <dbReference type="EMBL" id="CAK8672711.1"/>
    </source>
</evidence>
<organism evidence="4 5">
    <name type="scientific">Clavelina lepadiformis</name>
    <name type="common">Light-bulb sea squirt</name>
    <name type="synonym">Ascidia lepadiformis</name>
    <dbReference type="NCBI Taxonomy" id="159417"/>
    <lineage>
        <taxon>Eukaryota</taxon>
        <taxon>Metazoa</taxon>
        <taxon>Chordata</taxon>
        <taxon>Tunicata</taxon>
        <taxon>Ascidiacea</taxon>
        <taxon>Aplousobranchia</taxon>
        <taxon>Clavelinidae</taxon>
        <taxon>Clavelina</taxon>
    </lineage>
</organism>
<evidence type="ECO:0000256" key="3">
    <source>
        <dbReference type="ARBA" id="ARBA00023186"/>
    </source>
</evidence>